<feature type="domain" description="Ku" evidence="12">
    <location>
        <begin position="375"/>
        <end position="528"/>
    </location>
</feature>
<keyword evidence="2" id="KW-0547">Nucleotide-binding</keyword>
<evidence type="ECO:0000256" key="1">
    <source>
        <dbReference type="ARBA" id="ARBA00004123"/>
    </source>
</evidence>
<feature type="compositionally biased region" description="Basic and acidic residues" evidence="11">
    <location>
        <begin position="227"/>
        <end position="236"/>
    </location>
</feature>
<dbReference type="PANTHER" id="PTHR12604:SF4">
    <property type="entry name" value="X-RAY REPAIR CROSS-COMPLEMENTING PROTEIN 5"/>
    <property type="match status" value="1"/>
</dbReference>
<dbReference type="GO" id="GO:0003677">
    <property type="term" value="F:DNA binding"/>
    <property type="evidence" value="ECO:0007669"/>
    <property type="project" value="UniProtKB-KW"/>
</dbReference>
<feature type="compositionally biased region" description="Basic and acidic residues" evidence="11">
    <location>
        <begin position="633"/>
        <end position="647"/>
    </location>
</feature>
<evidence type="ECO:0000256" key="6">
    <source>
        <dbReference type="ARBA" id="ARBA00022840"/>
    </source>
</evidence>
<evidence type="ECO:0000256" key="10">
    <source>
        <dbReference type="ARBA" id="ARBA00023242"/>
    </source>
</evidence>
<evidence type="ECO:0000256" key="3">
    <source>
        <dbReference type="ARBA" id="ARBA00022763"/>
    </source>
</evidence>
<evidence type="ECO:0000256" key="9">
    <source>
        <dbReference type="ARBA" id="ARBA00023204"/>
    </source>
</evidence>
<dbReference type="GO" id="GO:0005524">
    <property type="term" value="F:ATP binding"/>
    <property type="evidence" value="ECO:0007669"/>
    <property type="project" value="UniProtKB-KW"/>
</dbReference>
<dbReference type="Gene3D" id="2.40.290.10">
    <property type="match status" value="1"/>
</dbReference>
<evidence type="ECO:0000256" key="7">
    <source>
        <dbReference type="ARBA" id="ARBA00023125"/>
    </source>
</evidence>
<evidence type="ECO:0000256" key="5">
    <source>
        <dbReference type="ARBA" id="ARBA00022806"/>
    </source>
</evidence>
<dbReference type="SUPFAM" id="SSF53300">
    <property type="entry name" value="vWA-like"/>
    <property type="match status" value="1"/>
</dbReference>
<sequence length="647" mass="72292">MNVPYPNNASNRDNDSPITRLSAVKEAILQKITSMAWLSKEHEFGIVILKTEHTHHHLYSTNSTNISKFFSVKTTKLEEVDDAPFPNQIEMDLTRPSRHMLNTIRSIRATPDTVQTPEADFCQSLILAADTLYRRTSGKKYKRTIMLFTDAEHEVEVDGERLECVLNGLKKMDVEFQVVGLGFQEEGVFVKEEDVMEEFDDEMIHEHDGSSNENEVVDLCDDDDDEGDRKMSHQDETNDAVTTDDFQDLRILIKRENEKLLISLTQQTGGCVLAANGQDITSLLGTYRKDTNASGTKTTRNKCEFRITPNLTIEARYCKMIAPKAIPSLKKDAYILDETTGEPMVDGGGEYMTTPIDSISYHTLLVNPDNPEEGVIEVPQESRTDAYRFGSDLIPLGKMDMAGINAAFKSPNKTIEMIGYIPSKEVIQSGLTLGPAYALIGGKESKRSMTAVAALAEAMEDKGLWGYCRFVKSINGDPSIAVLVPQKGESKAQASSEDKVSTGWYFALLQLPFGDEINVLKPPEVPSDHWGNNKESKACDDLIDSLMLEDDELDTKTTSLPALYAYQRMITHFAMNPITDNKERKEGLSDERILEAARPVPLYELDTVKMLSKKASQQVDSFLSTFPLSKNANDGKKPEKKYWGDGN</sequence>
<evidence type="ECO:0000256" key="11">
    <source>
        <dbReference type="SAM" id="MobiDB-lite"/>
    </source>
</evidence>
<keyword evidence="7" id="KW-0238">DNA-binding</keyword>
<keyword evidence="10" id="KW-0539">Nucleus</keyword>
<name>A0ABD3QED7_9STRA</name>
<protein>
    <recommendedName>
        <fullName evidence="12">Ku domain-containing protein</fullName>
    </recommendedName>
</protein>
<comment type="subcellular location">
    <subcellularLocation>
        <location evidence="1">Nucleus</location>
    </subcellularLocation>
</comment>
<dbReference type="InterPro" id="IPR006164">
    <property type="entry name" value="DNA_bd_Ku70/Ku80"/>
</dbReference>
<evidence type="ECO:0000256" key="4">
    <source>
        <dbReference type="ARBA" id="ARBA00022801"/>
    </source>
</evidence>
<dbReference type="GO" id="GO:0005634">
    <property type="term" value="C:nucleus"/>
    <property type="evidence" value="ECO:0007669"/>
    <property type="project" value="UniProtKB-SubCell"/>
</dbReference>
<dbReference type="Proteomes" id="UP001530400">
    <property type="component" value="Unassembled WGS sequence"/>
</dbReference>
<reference evidence="13 14" key="1">
    <citation type="submission" date="2024-10" db="EMBL/GenBank/DDBJ databases">
        <title>Updated reference genomes for cyclostephanoid diatoms.</title>
        <authorList>
            <person name="Roberts W.R."/>
            <person name="Alverson A.J."/>
        </authorList>
    </citation>
    <scope>NUCLEOTIDE SEQUENCE [LARGE SCALE GENOMIC DNA]</scope>
    <source>
        <strain evidence="13 14">AJA010-31</strain>
    </source>
</reference>
<keyword evidence="4" id="KW-0378">Hydrolase</keyword>
<dbReference type="GO" id="GO:0016787">
    <property type="term" value="F:hydrolase activity"/>
    <property type="evidence" value="ECO:0007669"/>
    <property type="project" value="UniProtKB-KW"/>
</dbReference>
<evidence type="ECO:0000256" key="2">
    <source>
        <dbReference type="ARBA" id="ARBA00022741"/>
    </source>
</evidence>
<dbReference type="GO" id="GO:0004386">
    <property type="term" value="F:helicase activity"/>
    <property type="evidence" value="ECO:0007669"/>
    <property type="project" value="UniProtKB-KW"/>
</dbReference>
<dbReference type="SUPFAM" id="SSF100939">
    <property type="entry name" value="SPOC domain-like"/>
    <property type="match status" value="1"/>
</dbReference>
<keyword evidence="5" id="KW-0347">Helicase</keyword>
<dbReference type="AlphaFoldDB" id="A0ABD3QED7"/>
<dbReference type="SMART" id="SM00559">
    <property type="entry name" value="Ku78"/>
    <property type="match status" value="1"/>
</dbReference>
<evidence type="ECO:0000259" key="12">
    <source>
        <dbReference type="SMART" id="SM00559"/>
    </source>
</evidence>
<dbReference type="PANTHER" id="PTHR12604">
    <property type="entry name" value="KU AUTOANTIGEN DNA HELICASE"/>
    <property type="match status" value="1"/>
</dbReference>
<comment type="caution">
    <text evidence="13">The sequence shown here is derived from an EMBL/GenBank/DDBJ whole genome shotgun (WGS) entry which is preliminary data.</text>
</comment>
<evidence type="ECO:0000313" key="13">
    <source>
        <dbReference type="EMBL" id="KAL3798091.1"/>
    </source>
</evidence>
<keyword evidence="8" id="KW-0233">DNA recombination</keyword>
<dbReference type="InterPro" id="IPR036465">
    <property type="entry name" value="vWFA_dom_sf"/>
</dbReference>
<feature type="region of interest" description="Disordered" evidence="11">
    <location>
        <begin position="206"/>
        <end position="240"/>
    </location>
</feature>
<feature type="region of interest" description="Disordered" evidence="11">
    <location>
        <begin position="627"/>
        <end position="647"/>
    </location>
</feature>
<feature type="compositionally biased region" description="Acidic residues" evidence="11">
    <location>
        <begin position="215"/>
        <end position="226"/>
    </location>
</feature>
<dbReference type="InterPro" id="IPR016194">
    <property type="entry name" value="SPOC-like_C_dom_sf"/>
</dbReference>
<dbReference type="EMBL" id="JALLPJ020000230">
    <property type="protein sequence ID" value="KAL3798091.1"/>
    <property type="molecule type" value="Genomic_DNA"/>
</dbReference>
<dbReference type="GO" id="GO:0006310">
    <property type="term" value="P:DNA recombination"/>
    <property type="evidence" value="ECO:0007669"/>
    <property type="project" value="UniProtKB-KW"/>
</dbReference>
<proteinExistence type="predicted"/>
<keyword evidence="14" id="KW-1185">Reference proteome</keyword>
<keyword evidence="3" id="KW-0227">DNA damage</keyword>
<organism evidence="13 14">
    <name type="scientific">Cyclotella atomus</name>
    <dbReference type="NCBI Taxonomy" id="382360"/>
    <lineage>
        <taxon>Eukaryota</taxon>
        <taxon>Sar</taxon>
        <taxon>Stramenopiles</taxon>
        <taxon>Ochrophyta</taxon>
        <taxon>Bacillariophyta</taxon>
        <taxon>Coscinodiscophyceae</taxon>
        <taxon>Thalassiosirophycidae</taxon>
        <taxon>Stephanodiscales</taxon>
        <taxon>Stephanodiscaceae</taxon>
        <taxon>Cyclotella</taxon>
    </lineage>
</organism>
<evidence type="ECO:0000256" key="8">
    <source>
        <dbReference type="ARBA" id="ARBA00023172"/>
    </source>
</evidence>
<evidence type="ECO:0000313" key="14">
    <source>
        <dbReference type="Proteomes" id="UP001530400"/>
    </source>
</evidence>
<dbReference type="Pfam" id="PF02735">
    <property type="entry name" value="Ku"/>
    <property type="match status" value="1"/>
</dbReference>
<dbReference type="GO" id="GO:0006281">
    <property type="term" value="P:DNA repair"/>
    <property type="evidence" value="ECO:0007669"/>
    <property type="project" value="UniProtKB-KW"/>
</dbReference>
<dbReference type="Gene3D" id="3.40.50.410">
    <property type="entry name" value="von Willebrand factor, type A domain"/>
    <property type="match status" value="1"/>
</dbReference>
<keyword evidence="9" id="KW-0234">DNA repair</keyword>
<accession>A0ABD3QED7</accession>
<keyword evidence="6" id="KW-0067">ATP-binding</keyword>
<gene>
    <name evidence="13" type="ORF">ACHAWO_010835</name>
</gene>